<reference evidence="1 2" key="1">
    <citation type="submission" date="2019-09" db="EMBL/GenBank/DDBJ databases">
        <title>Draft genome of the ectomycorrhizal ascomycete Sphaerosporella brunnea.</title>
        <authorList>
            <consortium name="DOE Joint Genome Institute"/>
            <person name="Benucci G.M."/>
            <person name="Marozzi G."/>
            <person name="Antonielli L."/>
            <person name="Sanchez S."/>
            <person name="Marco P."/>
            <person name="Wang X."/>
            <person name="Falini L.B."/>
            <person name="Barry K."/>
            <person name="Haridas S."/>
            <person name="Lipzen A."/>
            <person name="Labutti K."/>
            <person name="Grigoriev I.V."/>
            <person name="Murat C."/>
            <person name="Martin F."/>
            <person name="Albertini E."/>
            <person name="Donnini D."/>
            <person name="Bonito G."/>
        </authorList>
    </citation>
    <scope>NUCLEOTIDE SEQUENCE [LARGE SCALE GENOMIC DNA]</scope>
    <source>
        <strain evidence="1 2">Sb_GMNB300</strain>
    </source>
</reference>
<evidence type="ECO:0000313" key="2">
    <source>
        <dbReference type="Proteomes" id="UP000326924"/>
    </source>
</evidence>
<protein>
    <submittedName>
        <fullName evidence="1">Uncharacterized protein</fullName>
    </submittedName>
</protein>
<sequence length="123" mass="13187">MEQPNAAQPGWLAIENTALRPDRTTTTAIDSLTVDDSLQPPRAVFLIFKLTLAQRHGLKTDGLSTAFTEAHGQDPVSVFLVPASIAAAYSVQALVPPKAPYTGWKRCECAMRDQAIYGTTASG</sequence>
<dbReference type="EMBL" id="VXIS01000156">
    <property type="protein sequence ID" value="KAA8900247.1"/>
    <property type="molecule type" value="Genomic_DNA"/>
</dbReference>
<name>A0A5J5ER49_9PEZI</name>
<dbReference type="InParanoid" id="A0A5J5ER49"/>
<evidence type="ECO:0000313" key="1">
    <source>
        <dbReference type="EMBL" id="KAA8900247.1"/>
    </source>
</evidence>
<accession>A0A5J5ER49</accession>
<comment type="caution">
    <text evidence="1">The sequence shown here is derived from an EMBL/GenBank/DDBJ whole genome shotgun (WGS) entry which is preliminary data.</text>
</comment>
<proteinExistence type="predicted"/>
<organism evidence="1 2">
    <name type="scientific">Sphaerosporella brunnea</name>
    <dbReference type="NCBI Taxonomy" id="1250544"/>
    <lineage>
        <taxon>Eukaryota</taxon>
        <taxon>Fungi</taxon>
        <taxon>Dikarya</taxon>
        <taxon>Ascomycota</taxon>
        <taxon>Pezizomycotina</taxon>
        <taxon>Pezizomycetes</taxon>
        <taxon>Pezizales</taxon>
        <taxon>Pyronemataceae</taxon>
        <taxon>Sphaerosporella</taxon>
    </lineage>
</organism>
<keyword evidence="2" id="KW-1185">Reference proteome</keyword>
<dbReference type="Proteomes" id="UP000326924">
    <property type="component" value="Unassembled WGS sequence"/>
</dbReference>
<dbReference type="AlphaFoldDB" id="A0A5J5ER49"/>
<gene>
    <name evidence="1" type="ORF">FN846DRAFT_909325</name>
</gene>